<evidence type="ECO:0000313" key="3">
    <source>
        <dbReference type="WBParaSite" id="Hba_16820"/>
    </source>
</evidence>
<accession>A0A1I7XGE8</accession>
<feature type="signal peptide" evidence="1">
    <location>
        <begin position="1"/>
        <end position="19"/>
    </location>
</feature>
<keyword evidence="2" id="KW-1185">Reference proteome</keyword>
<dbReference type="Proteomes" id="UP000095283">
    <property type="component" value="Unplaced"/>
</dbReference>
<organism evidence="2 3">
    <name type="scientific">Heterorhabditis bacteriophora</name>
    <name type="common">Entomopathogenic nematode worm</name>
    <dbReference type="NCBI Taxonomy" id="37862"/>
    <lineage>
        <taxon>Eukaryota</taxon>
        <taxon>Metazoa</taxon>
        <taxon>Ecdysozoa</taxon>
        <taxon>Nematoda</taxon>
        <taxon>Chromadorea</taxon>
        <taxon>Rhabditida</taxon>
        <taxon>Rhabditina</taxon>
        <taxon>Rhabditomorpha</taxon>
        <taxon>Strongyloidea</taxon>
        <taxon>Heterorhabditidae</taxon>
        <taxon>Heterorhabditis</taxon>
    </lineage>
</organism>
<name>A0A1I7XGE8_HETBA</name>
<protein>
    <submittedName>
        <fullName evidence="3">Clip domain-containing protein</fullName>
    </submittedName>
</protein>
<evidence type="ECO:0000313" key="2">
    <source>
        <dbReference type="Proteomes" id="UP000095283"/>
    </source>
</evidence>
<keyword evidence="1" id="KW-0732">Signal</keyword>
<reference evidence="3" key="1">
    <citation type="submission" date="2016-11" db="UniProtKB">
        <authorList>
            <consortium name="WormBaseParasite"/>
        </authorList>
    </citation>
    <scope>IDENTIFICATION</scope>
</reference>
<dbReference type="AlphaFoldDB" id="A0A1I7XGE8"/>
<evidence type="ECO:0000256" key="1">
    <source>
        <dbReference type="SAM" id="SignalP"/>
    </source>
</evidence>
<dbReference type="WBParaSite" id="Hba_16820">
    <property type="protein sequence ID" value="Hba_16820"/>
    <property type="gene ID" value="Hba_16820"/>
</dbReference>
<sequence length="251" mass="28118">MSRLLLRLAFLALVVASWAQELISTHTVETLADDLQIQEWMRELRRVKRAPTRNVQPVIVVLPGFDPSKASPYFFDLHYPEPLRRHRAKRAKFCPILGGPGTRCERIVVSSSAIEDDEQDSDDTQRLSTVVLGANSTGRCVLSADRASHFCGMEEEVSAPPIPPPDAGKCIISKASGREICYPRYEELDTTCTDVTGKTTHGLVAPPVVLHATVRAMAFVPPDNLRRLIIQYYRQQGRYMPKNATFSPRIF</sequence>
<proteinExistence type="predicted"/>
<feature type="chain" id="PRO_5009311152" evidence="1">
    <location>
        <begin position="20"/>
        <end position="251"/>
    </location>
</feature>